<protein>
    <submittedName>
        <fullName evidence="2">DUF5082 family protein</fullName>
    </submittedName>
</protein>
<keyword evidence="1" id="KW-0175">Coiled coil</keyword>
<sequence>MDLWGTLNSAQSYISGGIEGLEEKIRKLQKANSDLSKEQDQGQREIKTIQQPELANEWKGPRANDFDDSREAAFKDMERVFSKDYDEYQEKISSEIKRLQDQLNDLKMAMAFASSIEEGLRAVDDTLESAQKKLASIGNDIESLTKKVFS</sequence>
<comment type="caution">
    <text evidence="2">The sequence shown here is derived from an EMBL/GenBank/DDBJ whole genome shotgun (WGS) entry which is preliminary data.</text>
</comment>
<feature type="coiled-coil region" evidence="1">
    <location>
        <begin position="18"/>
        <end position="45"/>
    </location>
</feature>
<dbReference type="Proteomes" id="UP000682403">
    <property type="component" value="Unassembled WGS sequence"/>
</dbReference>
<dbReference type="Pfam" id="PF16888">
    <property type="entry name" value="YwqH-like"/>
    <property type="match status" value="1"/>
</dbReference>
<dbReference type="RefSeq" id="WP_211556569.1">
    <property type="nucleotide sequence ID" value="NZ_JAGVRK010000001.1"/>
</dbReference>
<organism evidence="2 3">
    <name type="scientific">Metabacillus flavus</name>
    <dbReference type="NCBI Taxonomy" id="2823519"/>
    <lineage>
        <taxon>Bacteria</taxon>
        <taxon>Bacillati</taxon>
        <taxon>Bacillota</taxon>
        <taxon>Bacilli</taxon>
        <taxon>Bacillales</taxon>
        <taxon>Bacillaceae</taxon>
        <taxon>Metabacillus</taxon>
    </lineage>
</organism>
<name>A0ABS5LBE5_9BACI</name>
<evidence type="ECO:0000313" key="2">
    <source>
        <dbReference type="EMBL" id="MBS2967913.1"/>
    </source>
</evidence>
<keyword evidence="3" id="KW-1185">Reference proteome</keyword>
<dbReference type="EMBL" id="JAGVRK010000001">
    <property type="protein sequence ID" value="MBS2967913.1"/>
    <property type="molecule type" value="Genomic_DNA"/>
</dbReference>
<reference evidence="2 3" key="1">
    <citation type="submission" date="2021-04" db="EMBL/GenBank/DDBJ databases">
        <title>Metabacillus sp. strain KIGAM252 whole genome sequence.</title>
        <authorList>
            <person name="Seo M.-J."/>
            <person name="Cho E.-S."/>
            <person name="Hwang C.Y."/>
            <person name="Yoon D.J."/>
        </authorList>
    </citation>
    <scope>NUCLEOTIDE SEQUENCE [LARGE SCALE GENOMIC DNA]</scope>
    <source>
        <strain evidence="2 3">KIGAM252</strain>
    </source>
</reference>
<dbReference type="InterPro" id="IPR031681">
    <property type="entry name" value="YwqH-like"/>
</dbReference>
<evidence type="ECO:0000256" key="1">
    <source>
        <dbReference type="SAM" id="Coils"/>
    </source>
</evidence>
<proteinExistence type="predicted"/>
<feature type="coiled-coil region" evidence="1">
    <location>
        <begin position="85"/>
        <end position="147"/>
    </location>
</feature>
<accession>A0ABS5LBE5</accession>
<gene>
    <name evidence="2" type="ORF">J9317_03875</name>
</gene>
<evidence type="ECO:0000313" key="3">
    <source>
        <dbReference type="Proteomes" id="UP000682403"/>
    </source>
</evidence>